<evidence type="ECO:0000313" key="14">
    <source>
        <dbReference type="EMBL" id="TZF90514.1"/>
    </source>
</evidence>
<dbReference type="CDD" id="cd00075">
    <property type="entry name" value="HATPase"/>
    <property type="match status" value="1"/>
</dbReference>
<evidence type="ECO:0000256" key="5">
    <source>
        <dbReference type="ARBA" id="ARBA00022777"/>
    </source>
</evidence>
<feature type="compositionally biased region" description="Polar residues" evidence="9">
    <location>
        <begin position="1"/>
        <end position="11"/>
    </location>
</feature>
<dbReference type="OrthoDB" id="8820742at2"/>
<dbReference type="SUPFAM" id="SSF52172">
    <property type="entry name" value="CheY-like"/>
    <property type="match status" value="1"/>
</dbReference>
<dbReference type="InterPro" id="IPR000014">
    <property type="entry name" value="PAS"/>
</dbReference>
<dbReference type="Pfam" id="PF08448">
    <property type="entry name" value="PAS_4"/>
    <property type="match status" value="2"/>
</dbReference>
<dbReference type="SMART" id="SM00086">
    <property type="entry name" value="PAC"/>
    <property type="match status" value="2"/>
</dbReference>
<name>A0A5D8ZCX0_9GAMM</name>
<dbReference type="InterPro" id="IPR035965">
    <property type="entry name" value="PAS-like_dom_sf"/>
</dbReference>
<dbReference type="Pfam" id="PF00512">
    <property type="entry name" value="HisKA"/>
    <property type="match status" value="1"/>
</dbReference>
<keyword evidence="3 8" id="KW-0597">Phosphoprotein</keyword>
<dbReference type="FunFam" id="3.30.565.10:FF:000006">
    <property type="entry name" value="Sensor histidine kinase WalK"/>
    <property type="match status" value="1"/>
</dbReference>
<feature type="domain" description="PAC" evidence="13">
    <location>
        <begin position="555"/>
        <end position="611"/>
    </location>
</feature>
<dbReference type="InterPro" id="IPR013655">
    <property type="entry name" value="PAS_fold_3"/>
</dbReference>
<dbReference type="PROSITE" id="PS50109">
    <property type="entry name" value="HIS_KIN"/>
    <property type="match status" value="1"/>
</dbReference>
<evidence type="ECO:0000256" key="3">
    <source>
        <dbReference type="ARBA" id="ARBA00022553"/>
    </source>
</evidence>
<dbReference type="GO" id="GO:0000155">
    <property type="term" value="F:phosphorelay sensor kinase activity"/>
    <property type="evidence" value="ECO:0007669"/>
    <property type="project" value="InterPro"/>
</dbReference>
<sequence length="1123" mass="122816">MRPCAGSTSVADRSRERAAISSSPRRTRDQSCTWYGPSSMRQPTTTLVRPSASRYSAIRQPNVCRSGACSRWRRKRPNSRCSAPSAFAGSRTIDPMLAPAAVYPDTGLLLVIGIVRAMCRDREIVTAVKARSDPGGRRWRPCDPFAWPGGGAATQGRNHATARASGNNPVDPAPSPTGSPMSTDANLRFLDAPGEVPALMRDHDWSQSPLGPPETWPQSLRSVVSLMLRSKFPMFVAWGPSLGFLYNDPYAEILGSKHPSGLGRPFRDVWLEIWDDIDPLVDRALHGVASYIEDLPLTVRRSGFDESAWFTFSYSPVIDERGDIAGMYCTVIETTAKVAAAQGRIAQMQRLTAMFEQAPGFVAVVRGPEHVYEIANPAYLELVGRQGIVGMSVREALPELDQALIAQLDRVRETGEPYIGRRLPVALPRGSNGELEERIVDFVFQPIVDDGRVDTIFVQGTDMTEQAAAERAAQTERRRLDAVIDSLPSGVAIAEPGGVITRVNAANREIWGMDPTSAGLERYADFQGWWADDSARHGQQLGGDDWALARAIRGDTVRGDIVEIQPFDGSARRTLLLQATPVRLDNGELAGAVVAQTDISERVRAEVELRASEARFRTIANAMPQMLWSTRPDGHADYYNRQWYEFTGMPEGAHEGTGWTVVLHPDDQDETWSRWRHSLASGEDYETQYRLRHHSGQYRWVLGRAVPVRDDRGDIVRWLGTCTDIHEQRLAREALERSERALRETDRRKDEFLAMLAHELRNPLAPISTASQLLMMSSDPSRVRAAGEVIGRQVRHMTELVDDLLDVSRVTRGLVQLDLETLDLKTVVASAIEQARSLIDMRRHALRTRLPSGPLWMRGDRTRLTQIVSNLLNNAAKYTPEGGELALDAGHADGAVHLSVWDNGQGIDAALLPQIFDLFTQAERSPDRAQGGLGIGLALVRSLVALHGGTVTAQSAGRGCGATFTLAIPEVAPPDAHPAGVDSQPIKAGSALKVLVVDDNVDAADTLRSLLEAYGHSVRVFHRAKDALESMLSEPADVAFLDIGLPDMTGLQLARKVRESLGDRSGVLAALSGYGQPQDYADSREAGLAFHLVKPIDVPKLLEVLEVGRVAANAAAAVALAPS</sequence>
<dbReference type="Proteomes" id="UP000323164">
    <property type="component" value="Unassembled WGS sequence"/>
</dbReference>
<keyword evidence="15" id="KW-1185">Reference proteome</keyword>
<protein>
    <recommendedName>
        <fullName evidence="2">histidine kinase</fullName>
        <ecNumber evidence="2">2.7.13.3</ecNumber>
    </recommendedName>
</protein>
<evidence type="ECO:0000313" key="15">
    <source>
        <dbReference type="Proteomes" id="UP000323164"/>
    </source>
</evidence>
<dbReference type="GO" id="GO:0005886">
    <property type="term" value="C:plasma membrane"/>
    <property type="evidence" value="ECO:0007669"/>
    <property type="project" value="UniProtKB-ARBA"/>
</dbReference>
<organism evidence="14 15">
    <name type="scientific">Cognatilysobacter lacus</name>
    <dbReference type="NCBI Taxonomy" id="1643323"/>
    <lineage>
        <taxon>Bacteria</taxon>
        <taxon>Pseudomonadati</taxon>
        <taxon>Pseudomonadota</taxon>
        <taxon>Gammaproteobacteria</taxon>
        <taxon>Lysobacterales</taxon>
        <taxon>Lysobacteraceae</taxon>
        <taxon>Cognatilysobacter</taxon>
    </lineage>
</organism>
<feature type="domain" description="PAS" evidence="12">
    <location>
        <begin position="612"/>
        <end position="682"/>
    </location>
</feature>
<gene>
    <name evidence="14" type="ORF">FW784_05000</name>
</gene>
<dbReference type="Gene3D" id="1.10.287.130">
    <property type="match status" value="1"/>
</dbReference>
<keyword evidence="7" id="KW-0472">Membrane</keyword>
<keyword evidence="4" id="KW-0808">Transferase</keyword>
<dbReference type="PANTHER" id="PTHR43547:SF2">
    <property type="entry name" value="HYBRID SIGNAL TRANSDUCTION HISTIDINE KINASE C"/>
    <property type="match status" value="1"/>
</dbReference>
<dbReference type="InterPro" id="IPR011006">
    <property type="entry name" value="CheY-like_superfamily"/>
</dbReference>
<dbReference type="EMBL" id="VTRV01000036">
    <property type="protein sequence ID" value="TZF90514.1"/>
    <property type="molecule type" value="Genomic_DNA"/>
</dbReference>
<evidence type="ECO:0000259" key="10">
    <source>
        <dbReference type="PROSITE" id="PS50109"/>
    </source>
</evidence>
<dbReference type="CDD" id="cd00130">
    <property type="entry name" value="PAS"/>
    <property type="match status" value="1"/>
</dbReference>
<evidence type="ECO:0000256" key="4">
    <source>
        <dbReference type="ARBA" id="ARBA00022679"/>
    </source>
</evidence>
<evidence type="ECO:0000256" key="6">
    <source>
        <dbReference type="ARBA" id="ARBA00023012"/>
    </source>
</evidence>
<evidence type="ECO:0000256" key="2">
    <source>
        <dbReference type="ARBA" id="ARBA00012438"/>
    </source>
</evidence>
<dbReference type="SUPFAM" id="SSF55785">
    <property type="entry name" value="PYP-like sensor domain (PAS domain)"/>
    <property type="match status" value="3"/>
</dbReference>
<feature type="region of interest" description="Disordered" evidence="9">
    <location>
        <begin position="1"/>
        <end position="52"/>
    </location>
</feature>
<dbReference type="InterPro" id="IPR005467">
    <property type="entry name" value="His_kinase_dom"/>
</dbReference>
<keyword evidence="6" id="KW-0902">Two-component regulatory system</keyword>
<dbReference type="SUPFAM" id="SSF55874">
    <property type="entry name" value="ATPase domain of HSP90 chaperone/DNA topoisomerase II/histidine kinase"/>
    <property type="match status" value="1"/>
</dbReference>
<dbReference type="InterPro" id="IPR003594">
    <property type="entry name" value="HATPase_dom"/>
</dbReference>
<dbReference type="PROSITE" id="PS50113">
    <property type="entry name" value="PAC"/>
    <property type="match status" value="2"/>
</dbReference>
<dbReference type="Gene3D" id="3.30.450.20">
    <property type="entry name" value="PAS domain"/>
    <property type="match status" value="4"/>
</dbReference>
<evidence type="ECO:0000256" key="9">
    <source>
        <dbReference type="SAM" id="MobiDB-lite"/>
    </source>
</evidence>
<dbReference type="SMART" id="SM00387">
    <property type="entry name" value="HATPase_c"/>
    <property type="match status" value="1"/>
</dbReference>
<dbReference type="SMART" id="SM00448">
    <property type="entry name" value="REC"/>
    <property type="match status" value="1"/>
</dbReference>
<accession>A0A5D8ZCX0</accession>
<evidence type="ECO:0000259" key="11">
    <source>
        <dbReference type="PROSITE" id="PS50110"/>
    </source>
</evidence>
<dbReference type="PRINTS" id="PR00344">
    <property type="entry name" value="BCTRLSENSOR"/>
</dbReference>
<comment type="caution">
    <text evidence="14">The sequence shown here is derived from an EMBL/GenBank/DDBJ whole genome shotgun (WGS) entry which is preliminary data.</text>
</comment>
<dbReference type="PROSITE" id="PS50110">
    <property type="entry name" value="RESPONSE_REGULATORY"/>
    <property type="match status" value="1"/>
</dbReference>
<feature type="domain" description="PAC" evidence="13">
    <location>
        <begin position="685"/>
        <end position="737"/>
    </location>
</feature>
<dbReference type="SMART" id="SM00388">
    <property type="entry name" value="HisKA"/>
    <property type="match status" value="1"/>
</dbReference>
<evidence type="ECO:0000259" key="13">
    <source>
        <dbReference type="PROSITE" id="PS50113"/>
    </source>
</evidence>
<dbReference type="InterPro" id="IPR001610">
    <property type="entry name" value="PAC"/>
</dbReference>
<dbReference type="PANTHER" id="PTHR43547">
    <property type="entry name" value="TWO-COMPONENT HISTIDINE KINASE"/>
    <property type="match status" value="1"/>
</dbReference>
<evidence type="ECO:0000256" key="7">
    <source>
        <dbReference type="ARBA" id="ARBA00023136"/>
    </source>
</evidence>
<dbReference type="SMART" id="SM00091">
    <property type="entry name" value="PAS"/>
    <property type="match status" value="3"/>
</dbReference>
<keyword evidence="5" id="KW-0418">Kinase</keyword>
<comment type="catalytic activity">
    <reaction evidence="1">
        <text>ATP + protein L-histidine = ADP + protein N-phospho-L-histidine.</text>
        <dbReference type="EC" id="2.7.13.3"/>
    </reaction>
</comment>
<dbReference type="Gene3D" id="3.30.565.10">
    <property type="entry name" value="Histidine kinase-like ATPase, C-terminal domain"/>
    <property type="match status" value="1"/>
</dbReference>
<feature type="domain" description="Response regulatory" evidence="11">
    <location>
        <begin position="993"/>
        <end position="1109"/>
    </location>
</feature>
<evidence type="ECO:0000256" key="1">
    <source>
        <dbReference type="ARBA" id="ARBA00000085"/>
    </source>
</evidence>
<dbReference type="InterPro" id="IPR001789">
    <property type="entry name" value="Sig_transdc_resp-reg_receiver"/>
</dbReference>
<dbReference type="InterPro" id="IPR036890">
    <property type="entry name" value="HATPase_C_sf"/>
</dbReference>
<feature type="compositionally biased region" description="Polar residues" evidence="9">
    <location>
        <begin position="39"/>
        <end position="48"/>
    </location>
</feature>
<dbReference type="InterPro" id="IPR000700">
    <property type="entry name" value="PAS-assoc_C"/>
</dbReference>
<feature type="domain" description="Histidine kinase" evidence="10">
    <location>
        <begin position="755"/>
        <end position="972"/>
    </location>
</feature>
<dbReference type="AlphaFoldDB" id="A0A5D8ZCX0"/>
<dbReference type="EC" id="2.7.13.3" evidence="2"/>
<dbReference type="SUPFAM" id="SSF47384">
    <property type="entry name" value="Homodimeric domain of signal transducing histidine kinase"/>
    <property type="match status" value="1"/>
</dbReference>
<dbReference type="Pfam" id="PF08447">
    <property type="entry name" value="PAS_3"/>
    <property type="match status" value="1"/>
</dbReference>
<feature type="region of interest" description="Disordered" evidence="9">
    <location>
        <begin position="147"/>
        <end position="182"/>
    </location>
</feature>
<dbReference type="PROSITE" id="PS50112">
    <property type="entry name" value="PAS"/>
    <property type="match status" value="1"/>
</dbReference>
<dbReference type="InterPro" id="IPR036097">
    <property type="entry name" value="HisK_dim/P_sf"/>
</dbReference>
<dbReference type="Gene3D" id="3.40.50.2300">
    <property type="match status" value="1"/>
</dbReference>
<evidence type="ECO:0000256" key="8">
    <source>
        <dbReference type="PROSITE-ProRule" id="PRU00169"/>
    </source>
</evidence>
<dbReference type="InterPro" id="IPR003661">
    <property type="entry name" value="HisK_dim/P_dom"/>
</dbReference>
<dbReference type="FunFam" id="1.10.287.130:FF:000001">
    <property type="entry name" value="Two-component sensor histidine kinase"/>
    <property type="match status" value="1"/>
</dbReference>
<reference evidence="14 15" key="1">
    <citation type="submission" date="2019-08" db="EMBL/GenBank/DDBJ databases">
        <title>Draft genome sequence of Lysobacter sp. UKS-15.</title>
        <authorList>
            <person name="Im W.-T."/>
        </authorList>
    </citation>
    <scope>NUCLEOTIDE SEQUENCE [LARGE SCALE GENOMIC DNA]</scope>
    <source>
        <strain evidence="14 15">UKS-15</strain>
    </source>
</reference>
<evidence type="ECO:0000259" key="12">
    <source>
        <dbReference type="PROSITE" id="PS50112"/>
    </source>
</evidence>
<dbReference type="InterPro" id="IPR013656">
    <property type="entry name" value="PAS_4"/>
</dbReference>
<dbReference type="CDD" id="cd00082">
    <property type="entry name" value="HisKA"/>
    <property type="match status" value="1"/>
</dbReference>
<dbReference type="FunFam" id="3.30.450.20:FF:000099">
    <property type="entry name" value="Sensory box sensor histidine kinase"/>
    <property type="match status" value="1"/>
</dbReference>
<feature type="modified residue" description="4-aspartylphosphate" evidence="8">
    <location>
        <position position="1042"/>
    </location>
</feature>
<dbReference type="Pfam" id="PF02518">
    <property type="entry name" value="HATPase_c"/>
    <property type="match status" value="1"/>
</dbReference>
<proteinExistence type="predicted"/>
<dbReference type="Pfam" id="PF00072">
    <property type="entry name" value="Response_reg"/>
    <property type="match status" value="1"/>
</dbReference>
<dbReference type="InterPro" id="IPR004358">
    <property type="entry name" value="Sig_transdc_His_kin-like_C"/>
</dbReference>
<dbReference type="NCBIfam" id="TIGR00229">
    <property type="entry name" value="sensory_box"/>
    <property type="match status" value="1"/>
</dbReference>